<evidence type="ECO:0000256" key="5">
    <source>
        <dbReference type="PIRSR" id="PIRSR617867-1"/>
    </source>
</evidence>
<keyword evidence="4" id="KW-0904">Protein phosphatase</keyword>
<dbReference type="InterPro" id="IPR050438">
    <property type="entry name" value="LMW_PTPase"/>
</dbReference>
<dbReference type="Pfam" id="PF01451">
    <property type="entry name" value="LMWPc"/>
    <property type="match status" value="1"/>
</dbReference>
<protein>
    <recommendedName>
        <fullName evidence="2">protein-tyrosine-phosphatase</fullName>
        <ecNumber evidence="2">3.1.3.48</ecNumber>
    </recommendedName>
</protein>
<dbReference type="RefSeq" id="WP_101588249.1">
    <property type="nucleotide sequence ID" value="NZ_FXZM01000004.1"/>
</dbReference>
<evidence type="ECO:0000313" key="7">
    <source>
        <dbReference type="EMBL" id="SMY11385.1"/>
    </source>
</evidence>
<dbReference type="InterPro" id="IPR036196">
    <property type="entry name" value="Ptyr_pPase_sf"/>
</dbReference>
<keyword evidence="3 7" id="KW-0378">Hydrolase</keyword>
<gene>
    <name evidence="7" type="ORF">BJEO58_00970</name>
</gene>
<dbReference type="InterPro" id="IPR017867">
    <property type="entry name" value="Tyr_phospatase_low_mol_wt"/>
</dbReference>
<dbReference type="PANTHER" id="PTHR11717:SF7">
    <property type="entry name" value="LOW MOLECULAR WEIGHT PHOSPHOTYROSINE PROTEIN PHOSPHATASE"/>
    <property type="match status" value="1"/>
</dbReference>
<evidence type="ECO:0000256" key="2">
    <source>
        <dbReference type="ARBA" id="ARBA00013064"/>
    </source>
</evidence>
<evidence type="ECO:0000256" key="1">
    <source>
        <dbReference type="ARBA" id="ARBA00011063"/>
    </source>
</evidence>
<organism evidence="7 8">
    <name type="scientific">Brevibacterium jeotgali</name>
    <dbReference type="NCBI Taxonomy" id="1262550"/>
    <lineage>
        <taxon>Bacteria</taxon>
        <taxon>Bacillati</taxon>
        <taxon>Actinomycetota</taxon>
        <taxon>Actinomycetes</taxon>
        <taxon>Micrococcales</taxon>
        <taxon>Brevibacteriaceae</taxon>
        <taxon>Brevibacterium</taxon>
    </lineage>
</organism>
<dbReference type="AlphaFoldDB" id="A0A2H1L3T5"/>
<dbReference type="GO" id="GO:0004725">
    <property type="term" value="F:protein tyrosine phosphatase activity"/>
    <property type="evidence" value="ECO:0007669"/>
    <property type="project" value="UniProtKB-EC"/>
</dbReference>
<dbReference type="OrthoDB" id="9784339at2"/>
<dbReference type="InterPro" id="IPR023485">
    <property type="entry name" value="Ptyr_pPase"/>
</dbReference>
<evidence type="ECO:0000256" key="4">
    <source>
        <dbReference type="ARBA" id="ARBA00022912"/>
    </source>
</evidence>
<dbReference type="Gene3D" id="3.40.50.2300">
    <property type="match status" value="1"/>
</dbReference>
<keyword evidence="8" id="KW-1185">Reference proteome</keyword>
<feature type="active site" evidence="5">
    <location>
        <position position="24"/>
    </location>
</feature>
<dbReference type="PRINTS" id="PR00719">
    <property type="entry name" value="LMWPTPASE"/>
</dbReference>
<evidence type="ECO:0000259" key="6">
    <source>
        <dbReference type="SMART" id="SM00226"/>
    </source>
</evidence>
<dbReference type="SMART" id="SM00226">
    <property type="entry name" value="LMWPc"/>
    <property type="match status" value="1"/>
</dbReference>
<dbReference type="EC" id="3.1.3.48" evidence="2"/>
<sequence length="197" mass="21818">MSATWAVHDDLLDVLVVCTGNVCRSPLVERMLQTGFDAVVPGVIRVHSAGTQALVGSPTTPEIVGLAERMRIDMGDFRAQQLQMAQVQDADLVLALDRGHRATVVELVPQALRKTFTLRELARILPQVPVERGAWPQERWRSAVVWAARRRRAVAGEPDADDVVDPYRRPDSVLWEMAGQLVPAADTLVQWERRAAG</sequence>
<name>A0A2H1L3T5_9MICO</name>
<accession>A0A2H1L3T5</accession>
<dbReference type="SUPFAM" id="SSF52788">
    <property type="entry name" value="Phosphotyrosine protein phosphatases I"/>
    <property type="match status" value="1"/>
</dbReference>
<reference evidence="8" key="1">
    <citation type="submission" date="2017-03" db="EMBL/GenBank/DDBJ databases">
        <authorList>
            <person name="Monnet C."/>
        </authorList>
    </citation>
    <scope>NUCLEOTIDE SEQUENCE [LARGE SCALE GENOMIC DNA]</scope>
    <source>
        <strain evidence="8">SJ5-8</strain>
    </source>
</reference>
<feature type="active site" description="Nucleophile" evidence="5">
    <location>
        <position position="18"/>
    </location>
</feature>
<comment type="similarity">
    <text evidence="1">Belongs to the low molecular weight phosphotyrosine protein phosphatase family.</text>
</comment>
<dbReference type="EMBL" id="FXZM01000004">
    <property type="protein sequence ID" value="SMY11385.1"/>
    <property type="molecule type" value="Genomic_DNA"/>
</dbReference>
<dbReference type="PANTHER" id="PTHR11717">
    <property type="entry name" value="LOW MOLECULAR WEIGHT PROTEIN TYROSINE PHOSPHATASE"/>
    <property type="match status" value="1"/>
</dbReference>
<proteinExistence type="inferred from homology"/>
<feature type="domain" description="Phosphotyrosine protein phosphatase I" evidence="6">
    <location>
        <begin position="12"/>
        <end position="191"/>
    </location>
</feature>
<evidence type="ECO:0000313" key="8">
    <source>
        <dbReference type="Proteomes" id="UP000234462"/>
    </source>
</evidence>
<dbReference type="Proteomes" id="UP000234462">
    <property type="component" value="Unassembled WGS sequence"/>
</dbReference>
<evidence type="ECO:0000256" key="3">
    <source>
        <dbReference type="ARBA" id="ARBA00022801"/>
    </source>
</evidence>